<dbReference type="GO" id="GO:0008483">
    <property type="term" value="F:transaminase activity"/>
    <property type="evidence" value="ECO:0007669"/>
    <property type="project" value="UniProtKB-KW"/>
</dbReference>
<comment type="caution">
    <text evidence="7">The sequence shown here is derived from an EMBL/GenBank/DDBJ whole genome shotgun (WGS) entry which is preliminary data.</text>
</comment>
<dbReference type="Pfam" id="PF00155">
    <property type="entry name" value="Aminotran_1_2"/>
    <property type="match status" value="2"/>
</dbReference>
<evidence type="ECO:0000313" key="7">
    <source>
        <dbReference type="EMBL" id="MFC7666256.1"/>
    </source>
</evidence>
<dbReference type="Gene3D" id="3.40.640.10">
    <property type="entry name" value="Type I PLP-dependent aspartate aminotransferase-like (Major domain)"/>
    <property type="match status" value="1"/>
</dbReference>
<evidence type="ECO:0000313" key="8">
    <source>
        <dbReference type="Proteomes" id="UP001596513"/>
    </source>
</evidence>
<dbReference type="PANTHER" id="PTHR43807">
    <property type="entry name" value="FI04487P"/>
    <property type="match status" value="1"/>
</dbReference>
<feature type="domain" description="Aminotransferase class I/classII large" evidence="6">
    <location>
        <begin position="225"/>
        <end position="382"/>
    </location>
</feature>
<evidence type="ECO:0000256" key="1">
    <source>
        <dbReference type="ARBA" id="ARBA00001933"/>
    </source>
</evidence>
<dbReference type="InterPro" id="IPR004839">
    <property type="entry name" value="Aminotransferase_I/II_large"/>
</dbReference>
<keyword evidence="2 7" id="KW-0032">Aminotransferase</keyword>
<feature type="domain" description="Aminotransferase class I/classII large" evidence="6">
    <location>
        <begin position="26"/>
        <end position="184"/>
    </location>
</feature>
<dbReference type="InterPro" id="IPR015424">
    <property type="entry name" value="PyrdxlP-dep_Trfase"/>
</dbReference>
<dbReference type="InterPro" id="IPR015422">
    <property type="entry name" value="PyrdxlP-dep_Trfase_small"/>
</dbReference>
<feature type="compositionally biased region" description="Basic and acidic residues" evidence="5">
    <location>
        <begin position="207"/>
        <end position="219"/>
    </location>
</feature>
<evidence type="ECO:0000256" key="2">
    <source>
        <dbReference type="ARBA" id="ARBA00022576"/>
    </source>
</evidence>
<dbReference type="Gene3D" id="3.90.1150.10">
    <property type="entry name" value="Aspartate Aminotransferase, domain 1"/>
    <property type="match status" value="1"/>
</dbReference>
<feature type="region of interest" description="Disordered" evidence="5">
    <location>
        <begin position="193"/>
        <end position="219"/>
    </location>
</feature>
<name>A0ABW2U0D1_9BACT</name>
<dbReference type="InterPro" id="IPR015421">
    <property type="entry name" value="PyrdxlP-dep_Trfase_major"/>
</dbReference>
<keyword evidence="4" id="KW-0663">Pyridoxal phosphate</keyword>
<proteinExistence type="predicted"/>
<evidence type="ECO:0000256" key="4">
    <source>
        <dbReference type="ARBA" id="ARBA00022898"/>
    </source>
</evidence>
<keyword evidence="3" id="KW-0808">Transferase</keyword>
<dbReference type="Proteomes" id="UP001596513">
    <property type="component" value="Unassembled WGS sequence"/>
</dbReference>
<gene>
    <name evidence="7" type="ORF">ACFQT0_01540</name>
</gene>
<protein>
    <submittedName>
        <fullName evidence="7">Methionine aminotransferase</fullName>
    </submittedName>
</protein>
<dbReference type="RefSeq" id="WP_380199806.1">
    <property type="nucleotide sequence ID" value="NZ_JBHTEK010000001.1"/>
</dbReference>
<reference evidence="8" key="1">
    <citation type="journal article" date="2019" name="Int. J. Syst. Evol. Microbiol.">
        <title>The Global Catalogue of Microorganisms (GCM) 10K type strain sequencing project: providing services to taxonomists for standard genome sequencing and annotation.</title>
        <authorList>
            <consortium name="The Broad Institute Genomics Platform"/>
            <consortium name="The Broad Institute Genome Sequencing Center for Infectious Disease"/>
            <person name="Wu L."/>
            <person name="Ma J."/>
        </authorList>
    </citation>
    <scope>NUCLEOTIDE SEQUENCE [LARGE SCALE GENOMIC DNA]</scope>
    <source>
        <strain evidence="8">JCM 19635</strain>
    </source>
</reference>
<feature type="compositionally biased region" description="Basic residues" evidence="5">
    <location>
        <begin position="193"/>
        <end position="206"/>
    </location>
</feature>
<evidence type="ECO:0000256" key="5">
    <source>
        <dbReference type="SAM" id="MobiDB-lite"/>
    </source>
</evidence>
<dbReference type="SUPFAM" id="SSF53383">
    <property type="entry name" value="PLP-dependent transferases"/>
    <property type="match status" value="1"/>
</dbReference>
<sequence>MLLSKLPDVGVSIFTQMTLLAQETGAINLAQGFPDYDPPQELLEALAQHARTPGHHQYAPMPGLPRLREAIAAQIGRLHADAPVPDPATEITVTAGATEALYAVLAAVVRPGDEVLVFEPAYDLYGPAIRLQGGVPRYVRLPAPHFRPDWEAVRRVVSPRTRLVLVNTPHNPSGAVFTADDWNEPGPPAVRHRCPGAQRRSVRAPRVRRDAPHERPPAPELRERSFVLSSFGKTYHATGWKVGYCIAPPALTAEVRRVHQFLTFAVSTPTQHALADVLEADTADAHARGLAQFYQEKRDAFRNLLEGAGWELLPVPGGYFQLARYDAFSPQKDLAFAQFLAREKGVAVVPVSAFYHDGFDEGLIRFCFAKQPSTLTEAAARLR</sequence>
<dbReference type="CDD" id="cd00609">
    <property type="entry name" value="AAT_like"/>
    <property type="match status" value="1"/>
</dbReference>
<comment type="cofactor">
    <cofactor evidence="1">
        <name>pyridoxal 5'-phosphate</name>
        <dbReference type="ChEBI" id="CHEBI:597326"/>
    </cofactor>
</comment>
<dbReference type="NCBIfam" id="NF006569">
    <property type="entry name" value="PRK09082.1"/>
    <property type="match status" value="1"/>
</dbReference>
<organism evidence="7 8">
    <name type="scientific">Hymenobacter humi</name>
    <dbReference type="NCBI Taxonomy" id="1411620"/>
    <lineage>
        <taxon>Bacteria</taxon>
        <taxon>Pseudomonadati</taxon>
        <taxon>Bacteroidota</taxon>
        <taxon>Cytophagia</taxon>
        <taxon>Cytophagales</taxon>
        <taxon>Hymenobacteraceae</taxon>
        <taxon>Hymenobacter</taxon>
    </lineage>
</organism>
<dbReference type="PANTHER" id="PTHR43807:SF20">
    <property type="entry name" value="FI04487P"/>
    <property type="match status" value="1"/>
</dbReference>
<keyword evidence="8" id="KW-1185">Reference proteome</keyword>
<dbReference type="InterPro" id="IPR051326">
    <property type="entry name" value="Kynurenine-oxoglutarate_AT"/>
</dbReference>
<evidence type="ECO:0000259" key="6">
    <source>
        <dbReference type="Pfam" id="PF00155"/>
    </source>
</evidence>
<dbReference type="EMBL" id="JBHTEK010000001">
    <property type="protein sequence ID" value="MFC7666256.1"/>
    <property type="molecule type" value="Genomic_DNA"/>
</dbReference>
<accession>A0ABW2U0D1</accession>
<evidence type="ECO:0000256" key="3">
    <source>
        <dbReference type="ARBA" id="ARBA00022679"/>
    </source>
</evidence>